<dbReference type="SUPFAM" id="SSF51735">
    <property type="entry name" value="NAD(P)-binding Rossmann-fold domains"/>
    <property type="match status" value="1"/>
</dbReference>
<dbReference type="Gene3D" id="3.40.50.720">
    <property type="entry name" value="NAD(P)-binding Rossmann-like Domain"/>
    <property type="match status" value="1"/>
</dbReference>
<dbReference type="PRINTS" id="PR00080">
    <property type="entry name" value="SDRFAMILY"/>
</dbReference>
<comment type="similarity">
    <text evidence="1">Belongs to the short-chain dehydrogenases/reductases (SDR) family.</text>
</comment>
<dbReference type="Proteomes" id="UP000319769">
    <property type="component" value="Unassembled WGS sequence"/>
</dbReference>
<dbReference type="PRINTS" id="PR00081">
    <property type="entry name" value="GDHRDH"/>
</dbReference>
<proteinExistence type="inferred from homology"/>
<protein>
    <submittedName>
        <fullName evidence="4">SDR family oxidoreductase</fullName>
    </submittedName>
</protein>
<evidence type="ECO:0000256" key="2">
    <source>
        <dbReference type="ARBA" id="ARBA00023002"/>
    </source>
</evidence>
<evidence type="ECO:0000259" key="3">
    <source>
        <dbReference type="SMART" id="SM00822"/>
    </source>
</evidence>
<dbReference type="AlphaFoldDB" id="A0A5N0UV44"/>
<organism evidence="4 5">
    <name type="scientific">Amycolatopsis acidicola</name>
    <dbReference type="NCBI Taxonomy" id="2596893"/>
    <lineage>
        <taxon>Bacteria</taxon>
        <taxon>Bacillati</taxon>
        <taxon>Actinomycetota</taxon>
        <taxon>Actinomycetes</taxon>
        <taxon>Pseudonocardiales</taxon>
        <taxon>Pseudonocardiaceae</taxon>
        <taxon>Amycolatopsis</taxon>
    </lineage>
</organism>
<dbReference type="InterPro" id="IPR002347">
    <property type="entry name" value="SDR_fam"/>
</dbReference>
<evidence type="ECO:0000313" key="4">
    <source>
        <dbReference type="EMBL" id="KAA9152579.1"/>
    </source>
</evidence>
<gene>
    <name evidence="4" type="ORF">FPZ12_036720</name>
</gene>
<dbReference type="InterPro" id="IPR036291">
    <property type="entry name" value="NAD(P)-bd_dom_sf"/>
</dbReference>
<sequence>MAVLEGKTALVTGASRGIGAAIAVRLAAEGANVAITYERSRDRAEEVVAEIEGLGRKAIAIQADSADADAVTGAVDRTAETLGGLDILVNNAGIFPKAPIGELALADLDRALAVNVRAPFVAAMAATKYLPEGGRVITIGSTLADRLVPSGFSVYSATKSALSGFTKGIARDLGPRGITAVLIHPGPTDTDMNPADGPRARTTLATSAVGRHAAPADIAATVAHVAGPAGTFITGSAITVDGGVNA</sequence>
<keyword evidence="2" id="KW-0560">Oxidoreductase</keyword>
<dbReference type="PANTHER" id="PTHR43639:SF1">
    <property type="entry name" value="SHORT-CHAIN DEHYDROGENASE_REDUCTASE FAMILY PROTEIN"/>
    <property type="match status" value="1"/>
</dbReference>
<evidence type="ECO:0000313" key="5">
    <source>
        <dbReference type="Proteomes" id="UP000319769"/>
    </source>
</evidence>
<dbReference type="GO" id="GO:0016491">
    <property type="term" value="F:oxidoreductase activity"/>
    <property type="evidence" value="ECO:0007669"/>
    <property type="project" value="UniProtKB-KW"/>
</dbReference>
<name>A0A5N0UV44_9PSEU</name>
<keyword evidence="5" id="KW-1185">Reference proteome</keyword>
<dbReference type="SMART" id="SM00822">
    <property type="entry name" value="PKS_KR"/>
    <property type="match status" value="1"/>
</dbReference>
<feature type="domain" description="Ketoreductase" evidence="3">
    <location>
        <begin position="7"/>
        <end position="218"/>
    </location>
</feature>
<accession>A0A5N0UV44</accession>
<dbReference type="EMBL" id="VMNW02000086">
    <property type="protein sequence ID" value="KAA9152579.1"/>
    <property type="molecule type" value="Genomic_DNA"/>
</dbReference>
<dbReference type="InterPro" id="IPR057326">
    <property type="entry name" value="KR_dom"/>
</dbReference>
<dbReference type="OrthoDB" id="154414at2"/>
<dbReference type="FunFam" id="3.40.50.720:FF:000084">
    <property type="entry name" value="Short-chain dehydrogenase reductase"/>
    <property type="match status" value="1"/>
</dbReference>
<evidence type="ECO:0000256" key="1">
    <source>
        <dbReference type="ARBA" id="ARBA00006484"/>
    </source>
</evidence>
<dbReference type="Pfam" id="PF13561">
    <property type="entry name" value="adh_short_C2"/>
    <property type="match status" value="1"/>
</dbReference>
<reference evidence="4" key="1">
    <citation type="submission" date="2019-09" db="EMBL/GenBank/DDBJ databases">
        <authorList>
            <person name="Teo W.F.A."/>
            <person name="Duangmal K."/>
        </authorList>
    </citation>
    <scope>NUCLEOTIDE SEQUENCE [LARGE SCALE GENOMIC DNA]</scope>
    <source>
        <strain evidence="4">K81G1</strain>
    </source>
</reference>
<dbReference type="RefSeq" id="WP_144752822.1">
    <property type="nucleotide sequence ID" value="NZ_VMNW02000086.1"/>
</dbReference>
<comment type="caution">
    <text evidence="4">The sequence shown here is derived from an EMBL/GenBank/DDBJ whole genome shotgun (WGS) entry which is preliminary data.</text>
</comment>
<dbReference type="PANTHER" id="PTHR43639">
    <property type="entry name" value="OXIDOREDUCTASE, SHORT-CHAIN DEHYDROGENASE/REDUCTASE FAMILY (AFU_ORTHOLOGUE AFUA_5G02870)"/>
    <property type="match status" value="1"/>
</dbReference>